<evidence type="ECO:0000256" key="1">
    <source>
        <dbReference type="SAM" id="MobiDB-lite"/>
    </source>
</evidence>
<protein>
    <submittedName>
        <fullName evidence="3">Uncharacterized protein LOC117143163</fullName>
    </submittedName>
</protein>
<evidence type="ECO:0000313" key="2">
    <source>
        <dbReference type="Proteomes" id="UP000515162"/>
    </source>
</evidence>
<dbReference type="AlphaFoldDB" id="A0A6P8K496"/>
<dbReference type="GeneID" id="117143163"/>
<feature type="region of interest" description="Disordered" evidence="1">
    <location>
        <begin position="136"/>
        <end position="217"/>
    </location>
</feature>
<evidence type="ECO:0000313" key="3">
    <source>
        <dbReference type="RefSeq" id="XP_033163567.1"/>
    </source>
</evidence>
<gene>
    <name evidence="3" type="primary">LOC117143163</name>
</gene>
<proteinExistence type="predicted"/>
<keyword evidence="2" id="KW-1185">Reference proteome</keyword>
<name>A0A6P8K496_DROMA</name>
<dbReference type="RefSeq" id="XP_033163567.1">
    <property type="nucleotide sequence ID" value="XM_033307676.1"/>
</dbReference>
<organism evidence="2 3">
    <name type="scientific">Drosophila mauritiana</name>
    <name type="common">Fruit fly</name>
    <dbReference type="NCBI Taxonomy" id="7226"/>
    <lineage>
        <taxon>Eukaryota</taxon>
        <taxon>Metazoa</taxon>
        <taxon>Ecdysozoa</taxon>
        <taxon>Arthropoda</taxon>
        <taxon>Hexapoda</taxon>
        <taxon>Insecta</taxon>
        <taxon>Pterygota</taxon>
        <taxon>Neoptera</taxon>
        <taxon>Endopterygota</taxon>
        <taxon>Diptera</taxon>
        <taxon>Brachycera</taxon>
        <taxon>Muscomorpha</taxon>
        <taxon>Ephydroidea</taxon>
        <taxon>Drosophilidae</taxon>
        <taxon>Drosophila</taxon>
        <taxon>Sophophora</taxon>
    </lineage>
</organism>
<sequence>MSGSRRRRTAMEYYEYIMPGIYDYPVIQCHSSEIRSYSIDPILTSASASWSIPDGNAAYVAGPMGVINYLSDMQTHLALPTRQNLETGLICSTIDSNSCFHEPHREYVQIENDHTNDDEGYGYEIPEIVLCLSRSNSESGAAEESGDSQRSSKSYSSVEISEQSRSGEYVKLESVPRRRRKVSQKRKYTAEQGYLVEEPTSELSEEDVEELPPKSRK</sequence>
<feature type="compositionally biased region" description="Low complexity" evidence="1">
    <location>
        <begin position="151"/>
        <end position="166"/>
    </location>
</feature>
<accession>A0A6P8K496</accession>
<feature type="compositionally biased region" description="Basic residues" evidence="1">
    <location>
        <begin position="177"/>
        <end position="187"/>
    </location>
</feature>
<dbReference type="Proteomes" id="UP000515162">
    <property type="component" value="Chromosome 3R"/>
</dbReference>
<reference evidence="3" key="1">
    <citation type="submission" date="2025-08" db="UniProtKB">
        <authorList>
            <consortium name="RefSeq"/>
        </authorList>
    </citation>
    <scope>IDENTIFICATION</scope>
    <source>
        <strain evidence="3">Mau12</strain>
        <tissue evidence="3">Whole Body</tissue>
    </source>
</reference>
<feature type="compositionally biased region" description="Acidic residues" evidence="1">
    <location>
        <begin position="199"/>
        <end position="210"/>
    </location>
</feature>